<feature type="signal peptide" evidence="2">
    <location>
        <begin position="1"/>
        <end position="27"/>
    </location>
</feature>
<organism evidence="3 4">
    <name type="scientific">Ruicaihuangia caeni</name>
    <dbReference type="NCBI Taxonomy" id="3042517"/>
    <lineage>
        <taxon>Bacteria</taxon>
        <taxon>Bacillati</taxon>
        <taxon>Actinomycetota</taxon>
        <taxon>Actinomycetes</taxon>
        <taxon>Micrococcales</taxon>
        <taxon>Microbacteriaceae</taxon>
        <taxon>Ruicaihuangia</taxon>
    </lineage>
</organism>
<proteinExistence type="predicted"/>
<evidence type="ECO:0000256" key="2">
    <source>
        <dbReference type="SAM" id="SignalP"/>
    </source>
</evidence>
<dbReference type="InterPro" id="IPR018389">
    <property type="entry name" value="DctP_fam"/>
</dbReference>
<dbReference type="EMBL" id="JASATX010000002">
    <property type="protein sequence ID" value="MDI2098495.1"/>
    <property type="molecule type" value="Genomic_DNA"/>
</dbReference>
<dbReference type="Proteomes" id="UP001321506">
    <property type="component" value="Unassembled WGS sequence"/>
</dbReference>
<gene>
    <name evidence="3" type="primary">dctP</name>
    <name evidence="3" type="ORF">QF206_05905</name>
</gene>
<dbReference type="Gene3D" id="3.40.190.170">
    <property type="entry name" value="Bacterial extracellular solute-binding protein, family 7"/>
    <property type="match status" value="1"/>
</dbReference>
<sequence length="343" mass="36856">MKTRTTRAAALGAVAVSALLVAGCAQGTPEAPAEEEFEPITISVAHTMLDANPANQIVLEVAERVKERTDGNIILEVFPASQLGNTTETTEQASLGQAVISYLDAATASTYGVDEFGMLGAPFLVSDYDEVERVVSSDLFTGWTDELAESANLRILALNWLAGPRNIVGPKPYTTPDALEGTKIRIPPLPTWEALFGTALAATPVTVNASELYTAMQQGVVDAAELDTPSIRDYGLFELQKHVTLTGHFNLFMGFAMPEDLFQSLPGEYQEVLLDEFLKGGKEATDLATDLAAEARTEMEAAGVTFHQGDVAAYRKASKAFYDAFPDWDSAVVDELLAIRDGK</sequence>
<evidence type="ECO:0000256" key="1">
    <source>
        <dbReference type="ARBA" id="ARBA00022729"/>
    </source>
</evidence>
<dbReference type="PANTHER" id="PTHR33376">
    <property type="match status" value="1"/>
</dbReference>
<reference evidence="3 4" key="1">
    <citation type="submission" date="2023-04" db="EMBL/GenBank/DDBJ databases">
        <title>Klugiella caeni sp. nov. isolated from the sludge of biochemical tank.</title>
        <authorList>
            <person name="Geng K."/>
        </authorList>
    </citation>
    <scope>NUCLEOTIDE SEQUENCE [LARGE SCALE GENOMIC DNA]</scope>
    <source>
        <strain evidence="3 4">YN-L-19</strain>
    </source>
</reference>
<dbReference type="InterPro" id="IPR038404">
    <property type="entry name" value="TRAP_DctP_sf"/>
</dbReference>
<dbReference type="PANTHER" id="PTHR33376:SF3">
    <property type="entry name" value="C4-DICARBOXYLATE-BINDING PROTEIN"/>
    <property type="match status" value="1"/>
</dbReference>
<dbReference type="GO" id="GO:0055085">
    <property type="term" value="P:transmembrane transport"/>
    <property type="evidence" value="ECO:0007669"/>
    <property type="project" value="InterPro"/>
</dbReference>
<dbReference type="AlphaFoldDB" id="A0AAW6T3V8"/>
<keyword evidence="4" id="KW-1185">Reference proteome</keyword>
<evidence type="ECO:0000313" key="3">
    <source>
        <dbReference type="EMBL" id="MDI2098495.1"/>
    </source>
</evidence>
<keyword evidence="1 2" id="KW-0732">Signal</keyword>
<feature type="chain" id="PRO_5043913656" evidence="2">
    <location>
        <begin position="28"/>
        <end position="343"/>
    </location>
</feature>
<dbReference type="Pfam" id="PF03480">
    <property type="entry name" value="DctP"/>
    <property type="match status" value="1"/>
</dbReference>
<dbReference type="RefSeq" id="WP_281488285.1">
    <property type="nucleotide sequence ID" value="NZ_JASATX010000002.1"/>
</dbReference>
<comment type="caution">
    <text evidence="3">The sequence shown here is derived from an EMBL/GenBank/DDBJ whole genome shotgun (WGS) entry which is preliminary data.</text>
</comment>
<dbReference type="SUPFAM" id="SSF53850">
    <property type="entry name" value="Periplasmic binding protein-like II"/>
    <property type="match status" value="1"/>
</dbReference>
<dbReference type="PROSITE" id="PS51257">
    <property type="entry name" value="PROKAR_LIPOPROTEIN"/>
    <property type="match status" value="1"/>
</dbReference>
<name>A0AAW6T3V8_9MICO</name>
<accession>A0AAW6T3V8</accession>
<dbReference type="NCBIfam" id="NF037995">
    <property type="entry name" value="TRAP_S1"/>
    <property type="match status" value="1"/>
</dbReference>
<evidence type="ECO:0000313" key="4">
    <source>
        <dbReference type="Proteomes" id="UP001321506"/>
    </source>
</evidence>
<protein>
    <submittedName>
        <fullName evidence="3">TRAP transporter substrate-binding protein DctP</fullName>
    </submittedName>
</protein>